<comment type="caution">
    <text evidence="1">The sequence shown here is derived from an EMBL/GenBank/DDBJ whole genome shotgun (WGS) entry which is preliminary data.</text>
</comment>
<gene>
    <name evidence="1" type="ORF">QE152_g41532</name>
</gene>
<proteinExistence type="predicted"/>
<sequence>FNRKPRPVSELLRWKATEFRSFILYLGPVVLKDIADVAIYEHFMLLHCGITIFVSKIYLSSSNIEFAGELLNTVVKHSRKLYGNDFLVYNVHYLIHLKDDVLAYGPLDNFSAFAFENYLGYLKQLVKSPTKPLQQICRRLMETRLSNFFIPAKPEGL</sequence>
<feature type="non-terminal residue" evidence="1">
    <location>
        <position position="1"/>
    </location>
</feature>
<dbReference type="EMBL" id="JASPKY010004749">
    <property type="protein sequence ID" value="KAK9659822.1"/>
    <property type="molecule type" value="Genomic_DNA"/>
</dbReference>
<protein>
    <submittedName>
        <fullName evidence="1">Uncharacterized protein</fullName>
    </submittedName>
</protein>
<name>A0AAW1G831_POPJA</name>
<dbReference type="Proteomes" id="UP001458880">
    <property type="component" value="Unassembled WGS sequence"/>
</dbReference>
<keyword evidence="2" id="KW-1185">Reference proteome</keyword>
<accession>A0AAW1G831</accession>
<reference evidence="1 2" key="1">
    <citation type="journal article" date="2024" name="BMC Genomics">
        <title>De novo assembly and annotation of Popillia japonica's genome with initial clues to its potential as an invasive pest.</title>
        <authorList>
            <person name="Cucini C."/>
            <person name="Boschi S."/>
            <person name="Funari R."/>
            <person name="Cardaioli E."/>
            <person name="Iannotti N."/>
            <person name="Marturano G."/>
            <person name="Paoli F."/>
            <person name="Bruttini M."/>
            <person name="Carapelli A."/>
            <person name="Frati F."/>
            <person name="Nardi F."/>
        </authorList>
    </citation>
    <scope>NUCLEOTIDE SEQUENCE [LARGE SCALE GENOMIC DNA]</scope>
    <source>
        <strain evidence="1">DMR45628</strain>
    </source>
</reference>
<feature type="non-terminal residue" evidence="1">
    <location>
        <position position="157"/>
    </location>
</feature>
<evidence type="ECO:0000313" key="1">
    <source>
        <dbReference type="EMBL" id="KAK9659822.1"/>
    </source>
</evidence>
<dbReference type="PANTHER" id="PTHR33053:SF24">
    <property type="entry name" value="TRANSPOSASE DOMAIN-CONTAINING PROTEIN"/>
    <property type="match status" value="1"/>
</dbReference>
<dbReference type="AlphaFoldDB" id="A0AAW1G831"/>
<evidence type="ECO:0000313" key="2">
    <source>
        <dbReference type="Proteomes" id="UP001458880"/>
    </source>
</evidence>
<organism evidence="1 2">
    <name type="scientific">Popillia japonica</name>
    <name type="common">Japanese beetle</name>
    <dbReference type="NCBI Taxonomy" id="7064"/>
    <lineage>
        <taxon>Eukaryota</taxon>
        <taxon>Metazoa</taxon>
        <taxon>Ecdysozoa</taxon>
        <taxon>Arthropoda</taxon>
        <taxon>Hexapoda</taxon>
        <taxon>Insecta</taxon>
        <taxon>Pterygota</taxon>
        <taxon>Neoptera</taxon>
        <taxon>Endopterygota</taxon>
        <taxon>Coleoptera</taxon>
        <taxon>Polyphaga</taxon>
        <taxon>Scarabaeiformia</taxon>
        <taxon>Scarabaeidae</taxon>
        <taxon>Rutelinae</taxon>
        <taxon>Popillia</taxon>
    </lineage>
</organism>
<dbReference type="PANTHER" id="PTHR33053">
    <property type="entry name" value="PROTEIN, PUTATIVE-RELATED"/>
    <property type="match status" value="1"/>
</dbReference>